<feature type="domain" description="Ionotropic receptor 75a N-terminal" evidence="13">
    <location>
        <begin position="142"/>
        <end position="221"/>
    </location>
</feature>
<comment type="caution">
    <text evidence="14">The sequence shown here is derived from an EMBL/GenBank/DDBJ whole genome shotgun (WGS) entry which is preliminary data.</text>
</comment>
<dbReference type="Gene3D" id="1.10.287.70">
    <property type="match status" value="1"/>
</dbReference>
<keyword evidence="5" id="KW-0406">Ion transport</keyword>
<evidence type="ECO:0000313" key="15">
    <source>
        <dbReference type="Proteomes" id="UP001148838"/>
    </source>
</evidence>
<dbReference type="Gene3D" id="3.30.420.10">
    <property type="entry name" value="Ribonuclease H-like superfamily/Ribonuclease H"/>
    <property type="match status" value="1"/>
</dbReference>
<dbReference type="Proteomes" id="UP001148838">
    <property type="component" value="Unassembled WGS sequence"/>
</dbReference>
<dbReference type="PANTHER" id="PTHR46060">
    <property type="entry name" value="MARINER MOS1 TRANSPOSASE-LIKE PROTEIN"/>
    <property type="match status" value="1"/>
</dbReference>
<keyword evidence="8" id="KW-0325">Glycoprotein</keyword>
<keyword evidence="15" id="KW-1185">Reference proteome</keyword>
<protein>
    <recommendedName>
        <fullName evidence="16">Ionotropic receptor</fullName>
    </recommendedName>
</protein>
<keyword evidence="7" id="KW-0675">Receptor</keyword>
<name>A0ABQ8SWA1_PERAM</name>
<evidence type="ECO:0000256" key="9">
    <source>
        <dbReference type="ARBA" id="ARBA00023286"/>
    </source>
</evidence>
<dbReference type="SUPFAM" id="SSF53850">
    <property type="entry name" value="Periplasmic binding protein-like II"/>
    <property type="match status" value="1"/>
</dbReference>
<feature type="non-terminal residue" evidence="14">
    <location>
        <position position="624"/>
    </location>
</feature>
<evidence type="ECO:0000259" key="13">
    <source>
        <dbReference type="Pfam" id="PF24576"/>
    </source>
</evidence>
<evidence type="ECO:0000259" key="12">
    <source>
        <dbReference type="Pfam" id="PF10613"/>
    </source>
</evidence>
<evidence type="ECO:0000256" key="2">
    <source>
        <dbReference type="ARBA" id="ARBA00022448"/>
    </source>
</evidence>
<dbReference type="InterPro" id="IPR019594">
    <property type="entry name" value="Glu/Gly-bd"/>
</dbReference>
<evidence type="ECO:0000256" key="5">
    <source>
        <dbReference type="ARBA" id="ARBA00023065"/>
    </source>
</evidence>
<evidence type="ECO:0008006" key="16">
    <source>
        <dbReference type="Google" id="ProtNLM"/>
    </source>
</evidence>
<evidence type="ECO:0000256" key="8">
    <source>
        <dbReference type="ARBA" id="ARBA00023180"/>
    </source>
</evidence>
<keyword evidence="9" id="KW-1071">Ligand-gated ion channel</keyword>
<gene>
    <name evidence="14" type="ORF">ANN_13990</name>
</gene>
<proteinExistence type="predicted"/>
<feature type="domain" description="Ionotropic glutamate receptor L-glutamate and glycine-binding" evidence="12">
    <location>
        <begin position="237"/>
        <end position="315"/>
    </location>
</feature>
<keyword evidence="6 11" id="KW-0472">Membrane</keyword>
<dbReference type="Gene3D" id="3.40.190.10">
    <property type="entry name" value="Periplasmic binding protein-like II"/>
    <property type="match status" value="1"/>
</dbReference>
<evidence type="ECO:0000256" key="3">
    <source>
        <dbReference type="ARBA" id="ARBA00022692"/>
    </source>
</evidence>
<dbReference type="InterPro" id="IPR057074">
    <property type="entry name" value="IR75A_N"/>
</dbReference>
<dbReference type="PANTHER" id="PTHR46060:SF1">
    <property type="entry name" value="MARINER MOS1 TRANSPOSASE-LIKE PROTEIN"/>
    <property type="match status" value="1"/>
</dbReference>
<keyword evidence="4 11" id="KW-1133">Transmembrane helix</keyword>
<keyword evidence="2" id="KW-0813">Transport</keyword>
<dbReference type="InterPro" id="IPR052709">
    <property type="entry name" value="Transposase-MT_Hybrid"/>
</dbReference>
<feature type="transmembrane region" description="Helical" evidence="11">
    <location>
        <begin position="466"/>
        <end position="492"/>
    </location>
</feature>
<reference evidence="14 15" key="1">
    <citation type="journal article" date="2022" name="Allergy">
        <title>Genome assembly and annotation of Periplaneta americana reveal a comprehensive cockroach allergen profile.</title>
        <authorList>
            <person name="Wang L."/>
            <person name="Xiong Q."/>
            <person name="Saelim N."/>
            <person name="Wang L."/>
            <person name="Nong W."/>
            <person name="Wan A.T."/>
            <person name="Shi M."/>
            <person name="Liu X."/>
            <person name="Cao Q."/>
            <person name="Hui J.H.L."/>
            <person name="Sookrung N."/>
            <person name="Leung T.F."/>
            <person name="Tungtrongchitr A."/>
            <person name="Tsui S.K.W."/>
        </authorList>
    </citation>
    <scope>NUCLEOTIDE SEQUENCE [LARGE SCALE GENOMIC DNA]</scope>
    <source>
        <strain evidence="14">PWHHKU_190912</strain>
    </source>
</reference>
<comment type="subcellular location">
    <subcellularLocation>
        <location evidence="1">Membrane</location>
        <topology evidence="1">Multi-pass membrane protein</topology>
    </subcellularLocation>
</comment>
<keyword evidence="3 11" id="KW-0812">Transmembrane</keyword>
<evidence type="ECO:0000256" key="11">
    <source>
        <dbReference type="SAM" id="Phobius"/>
    </source>
</evidence>
<organism evidence="14 15">
    <name type="scientific">Periplaneta americana</name>
    <name type="common">American cockroach</name>
    <name type="synonym">Blatta americana</name>
    <dbReference type="NCBI Taxonomy" id="6978"/>
    <lineage>
        <taxon>Eukaryota</taxon>
        <taxon>Metazoa</taxon>
        <taxon>Ecdysozoa</taxon>
        <taxon>Arthropoda</taxon>
        <taxon>Hexapoda</taxon>
        <taxon>Insecta</taxon>
        <taxon>Pterygota</taxon>
        <taxon>Neoptera</taxon>
        <taxon>Polyneoptera</taxon>
        <taxon>Dictyoptera</taxon>
        <taxon>Blattodea</taxon>
        <taxon>Blattoidea</taxon>
        <taxon>Blattidae</taxon>
        <taxon>Blattinae</taxon>
        <taxon>Periplaneta</taxon>
    </lineage>
</organism>
<dbReference type="Pfam" id="PF10613">
    <property type="entry name" value="Lig_chan-Glu_bd"/>
    <property type="match status" value="1"/>
</dbReference>
<dbReference type="Pfam" id="PF24576">
    <property type="entry name" value="IR75A_N"/>
    <property type="match status" value="1"/>
</dbReference>
<evidence type="ECO:0000256" key="6">
    <source>
        <dbReference type="ARBA" id="ARBA00023136"/>
    </source>
</evidence>
<evidence type="ECO:0000256" key="7">
    <source>
        <dbReference type="ARBA" id="ARBA00023170"/>
    </source>
</evidence>
<accession>A0ABQ8SWA1</accession>
<dbReference type="InterPro" id="IPR036397">
    <property type="entry name" value="RNaseH_sf"/>
</dbReference>
<evidence type="ECO:0000256" key="4">
    <source>
        <dbReference type="ARBA" id="ARBA00022989"/>
    </source>
</evidence>
<evidence type="ECO:0000256" key="10">
    <source>
        <dbReference type="ARBA" id="ARBA00023303"/>
    </source>
</evidence>
<evidence type="ECO:0000313" key="14">
    <source>
        <dbReference type="EMBL" id="KAJ4438051.1"/>
    </source>
</evidence>
<keyword evidence="10" id="KW-0407">Ion channel</keyword>
<sequence length="624" mass="71542">MLHTIQKELTQEGVLTTVVELQRLPDILQYYSLGYRLPLVVLPLAKPSIHEPDLAPSDFHLFLHLKKFLGGQHFDGDEVKTAVREWFTSQAGEFYNEGIERLVPRLDKCLNNGEDYAEKTRLVMADVRSTWAEWLLFLPEPRPIDDIFLQIYIPLDCEFLVAVPGNEGIIYLKEVYRIKKHFPLVIQTIGNWSLQMGLAWRTTGFYNRRKNLHGLGLRVVVSEFDLPTTLIRDDSGATVKISGFLGETWSELEKRLNFTSKYIETTEEDWSIKSDFGTWFGMIGVLARKEADAAIGGLTMYSSRLKVVDFLMPLMIDNEVRDTCVHPTSLMESGKEEQRDVVRFLTAEGIGREIHHRMSAGYGKHSMSCSHVLEWHKRFREGRVSLQDDARLGQAHRAIIPAVIAEVDGLIWGNRWNIVEELRCLVGISHSSVYIIATKNLLYRKICAQWVRISQEMTPRSWPCRIVYLTSYVLGYVLLAAYSAALVSFLTVQRDILPFTGFEGLLRDGTYKLGVTKGAEVSYFTVRSRENTLLRMESKNYVMRTLYRRLIQNKRESLHDNAMEGILRLCAEDKYALVTSDMWLMRIENGDVPCNIQKVPHTTIPGSVSMALSKRSPYKCLFNH</sequence>
<dbReference type="EMBL" id="JAJSOF020000019">
    <property type="protein sequence ID" value="KAJ4438051.1"/>
    <property type="molecule type" value="Genomic_DNA"/>
</dbReference>
<evidence type="ECO:0000256" key="1">
    <source>
        <dbReference type="ARBA" id="ARBA00004141"/>
    </source>
</evidence>